<sequence>MKNVLKHLTILLLVCFSAFSHAITIKDSKGSFTIKETPKRIVVLEYSFVDALAIVGISPVGIADDKDKERIIKPIRDIIDDWQSVGTRSQPSLETISSLKPDLIIADMDRHEGIYKDLQKIAPTLILPSRRETYTRLLEASAIIGKVVNKDQEMQTRLAQHKNTMAEYAQQLPKGIEVQFGIALENYISLHPGKSYSGTVIQALGMMTPDSIKDQKASVRSGLEQLLSINPKHFIIGQYNDNNILKVWQNEFLWNLLSAVKSKQIYFMDDPNVWSRARGIIAAEIIAQDLIRLLNQPK</sequence>
<evidence type="ECO:0000256" key="2">
    <source>
        <dbReference type="ARBA" id="ARBA00008814"/>
    </source>
</evidence>
<keyword evidence="3" id="KW-0813">Transport</keyword>
<evidence type="ECO:0000256" key="5">
    <source>
        <dbReference type="ARBA" id="ARBA00022729"/>
    </source>
</evidence>
<gene>
    <name evidence="8" type="ORF">OFY17_02340</name>
</gene>
<proteinExistence type="inferred from homology"/>
<dbReference type="Proteomes" id="UP001209713">
    <property type="component" value="Unassembled WGS sequence"/>
</dbReference>
<keyword evidence="5 6" id="KW-0732">Signal</keyword>
<protein>
    <submittedName>
        <fullName evidence="8">Fe(3+) dicitrate ABC transporter substrate-binding protein</fullName>
    </submittedName>
</protein>
<dbReference type="PANTHER" id="PTHR30532:SF29">
    <property type="entry name" value="FE(3+) DICITRATE-BINDING PERIPLASMIC PROTEIN"/>
    <property type="match status" value="1"/>
</dbReference>
<dbReference type="PROSITE" id="PS50983">
    <property type="entry name" value="FE_B12_PBP"/>
    <property type="match status" value="1"/>
</dbReference>
<evidence type="ECO:0000313" key="9">
    <source>
        <dbReference type="Proteomes" id="UP001209713"/>
    </source>
</evidence>
<keyword evidence="4" id="KW-0406">Ion transport</keyword>
<organism evidence="8 9">
    <name type="scientific">Marinomonas sargassi</name>
    <dbReference type="NCBI Taxonomy" id="2984494"/>
    <lineage>
        <taxon>Bacteria</taxon>
        <taxon>Pseudomonadati</taxon>
        <taxon>Pseudomonadota</taxon>
        <taxon>Gammaproteobacteria</taxon>
        <taxon>Oceanospirillales</taxon>
        <taxon>Oceanospirillaceae</taxon>
        <taxon>Marinomonas</taxon>
    </lineage>
</organism>
<dbReference type="PANTHER" id="PTHR30532">
    <property type="entry name" value="IRON III DICITRATE-BINDING PERIPLASMIC PROTEIN"/>
    <property type="match status" value="1"/>
</dbReference>
<name>A0ABT2YPU6_9GAMM</name>
<dbReference type="InterPro" id="IPR051313">
    <property type="entry name" value="Bact_iron-sidero_bind"/>
</dbReference>
<feature type="domain" description="Fe/B12 periplasmic-binding" evidence="7">
    <location>
        <begin position="40"/>
        <end position="298"/>
    </location>
</feature>
<dbReference type="Gene3D" id="3.40.50.1980">
    <property type="entry name" value="Nitrogenase molybdenum iron protein domain"/>
    <property type="match status" value="2"/>
</dbReference>
<feature type="chain" id="PRO_5046861441" evidence="6">
    <location>
        <begin position="23"/>
        <end position="298"/>
    </location>
</feature>
<dbReference type="EMBL" id="JAOVZB010000001">
    <property type="protein sequence ID" value="MCV2401714.1"/>
    <property type="molecule type" value="Genomic_DNA"/>
</dbReference>
<evidence type="ECO:0000256" key="4">
    <source>
        <dbReference type="ARBA" id="ARBA00022496"/>
    </source>
</evidence>
<evidence type="ECO:0000313" key="8">
    <source>
        <dbReference type="EMBL" id="MCV2401714.1"/>
    </source>
</evidence>
<accession>A0ABT2YPU6</accession>
<comment type="subcellular location">
    <subcellularLocation>
        <location evidence="1">Cell envelope</location>
    </subcellularLocation>
</comment>
<comment type="similarity">
    <text evidence="2">Belongs to the bacterial solute-binding protein 8 family.</text>
</comment>
<evidence type="ECO:0000256" key="6">
    <source>
        <dbReference type="SAM" id="SignalP"/>
    </source>
</evidence>
<evidence type="ECO:0000256" key="3">
    <source>
        <dbReference type="ARBA" id="ARBA00022448"/>
    </source>
</evidence>
<dbReference type="SUPFAM" id="SSF53807">
    <property type="entry name" value="Helical backbone' metal receptor"/>
    <property type="match status" value="1"/>
</dbReference>
<keyword evidence="4" id="KW-0410">Iron transport</keyword>
<dbReference type="CDD" id="cd01146">
    <property type="entry name" value="FhuD"/>
    <property type="match status" value="1"/>
</dbReference>
<dbReference type="RefSeq" id="WP_263529088.1">
    <property type="nucleotide sequence ID" value="NZ_JAOVZB010000001.1"/>
</dbReference>
<reference evidence="8 9" key="1">
    <citation type="submission" date="2022-10" db="EMBL/GenBank/DDBJ databases">
        <title>Marinomonas transparenta sp. nov. and Marinomonas sargassi sp. nov., isolated from marine alga (Sargassum natans (L.) Gaillon).</title>
        <authorList>
            <person name="Wang Y."/>
        </authorList>
    </citation>
    <scope>NUCLEOTIDE SEQUENCE [LARGE SCALE GENOMIC DNA]</scope>
    <source>
        <strain evidence="8 9">C2222</strain>
    </source>
</reference>
<keyword evidence="9" id="KW-1185">Reference proteome</keyword>
<dbReference type="Pfam" id="PF01497">
    <property type="entry name" value="Peripla_BP_2"/>
    <property type="match status" value="1"/>
</dbReference>
<keyword evidence="4" id="KW-0408">Iron</keyword>
<dbReference type="NCBIfam" id="NF008501">
    <property type="entry name" value="PRK11411.1"/>
    <property type="match status" value="1"/>
</dbReference>
<evidence type="ECO:0000256" key="1">
    <source>
        <dbReference type="ARBA" id="ARBA00004196"/>
    </source>
</evidence>
<dbReference type="InterPro" id="IPR002491">
    <property type="entry name" value="ABC_transptr_periplasmic_BD"/>
</dbReference>
<feature type="signal peptide" evidence="6">
    <location>
        <begin position="1"/>
        <end position="22"/>
    </location>
</feature>
<comment type="caution">
    <text evidence="8">The sequence shown here is derived from an EMBL/GenBank/DDBJ whole genome shotgun (WGS) entry which is preliminary data.</text>
</comment>
<evidence type="ECO:0000259" key="7">
    <source>
        <dbReference type="PROSITE" id="PS50983"/>
    </source>
</evidence>